<dbReference type="RefSeq" id="WP_413262905.1">
    <property type="nucleotide sequence ID" value="NZ_JBHFNR010000068.1"/>
</dbReference>
<dbReference type="Pfam" id="PF10989">
    <property type="entry name" value="DUF2808"/>
    <property type="match status" value="1"/>
</dbReference>
<reference evidence="1 2" key="1">
    <citation type="submission" date="2024-09" db="EMBL/GenBank/DDBJ databases">
        <title>Floridaenema gen nov. (Aerosakkonemataceae, Aerosakkonematales ord. nov., Cyanobacteria) from benthic tropical and subtropical fresh waters, with the description of four new species.</title>
        <authorList>
            <person name="Moretto J.A."/>
            <person name="Berthold D.E."/>
            <person name="Lefler F.W."/>
            <person name="Huang I.-S."/>
            <person name="Laughinghouse H. IV."/>
        </authorList>
    </citation>
    <scope>NUCLEOTIDE SEQUENCE [LARGE SCALE GENOMIC DNA]</scope>
    <source>
        <strain evidence="1 2">BLCC-F50</strain>
    </source>
</reference>
<dbReference type="Proteomes" id="UP001576784">
    <property type="component" value="Unassembled WGS sequence"/>
</dbReference>
<comment type="caution">
    <text evidence="1">The sequence shown here is derived from an EMBL/GenBank/DDBJ whole genome shotgun (WGS) entry which is preliminary data.</text>
</comment>
<protein>
    <submittedName>
        <fullName evidence="1">DUF2808 domain-containing protein</fullName>
    </submittedName>
</protein>
<proteinExistence type="predicted"/>
<dbReference type="InterPro" id="IPR021256">
    <property type="entry name" value="DUF2808"/>
</dbReference>
<gene>
    <name evidence="1" type="ORF">ACE1CI_10040</name>
</gene>
<keyword evidence="2" id="KW-1185">Reference proteome</keyword>
<organism evidence="1 2">
    <name type="scientific">Floridaenema flaviceps BLCC-F50</name>
    <dbReference type="NCBI Taxonomy" id="3153642"/>
    <lineage>
        <taxon>Bacteria</taxon>
        <taxon>Bacillati</taxon>
        <taxon>Cyanobacteriota</taxon>
        <taxon>Cyanophyceae</taxon>
        <taxon>Oscillatoriophycideae</taxon>
        <taxon>Aerosakkonematales</taxon>
        <taxon>Aerosakkonemataceae</taxon>
        <taxon>Floridanema</taxon>
        <taxon>Floridanema flaviceps</taxon>
    </lineage>
</organism>
<evidence type="ECO:0000313" key="1">
    <source>
        <dbReference type="EMBL" id="MFB2893241.1"/>
    </source>
</evidence>
<name>A0ABV4XNF7_9CYAN</name>
<accession>A0ABV4XNF7</accession>
<evidence type="ECO:0000313" key="2">
    <source>
        <dbReference type="Proteomes" id="UP001576784"/>
    </source>
</evidence>
<dbReference type="EMBL" id="JBHFNR010000068">
    <property type="protein sequence ID" value="MFB2893241.1"/>
    <property type="molecule type" value="Genomic_DNA"/>
</dbReference>
<sequence>MKSLIYKSLSALVFATTTVVTPIMIPAAQAQMVFKFSAPVITNSGVLGSSHFIEIAVIGMSLQDVMIALPSQMQPFQGIKVTDQAGKEIPATVARNDRNITITFAQPVTPNTNLKVELTGVRMAPGSETTLLYGVTAQRVGLQGEIPVGTAIVNVVERG</sequence>